<dbReference type="EMBL" id="AP029612">
    <property type="protein sequence ID" value="BFG71838.1"/>
    <property type="molecule type" value="Genomic_DNA"/>
</dbReference>
<reference evidence="1" key="1">
    <citation type="submission" date="2024-02" db="EMBL/GenBank/DDBJ databases">
        <title>Sediminibacterium planktonica sp. nov. and Sediminibacterium longus sp. nov., isolated from surface lake and river water.</title>
        <authorList>
            <person name="Watanabe K."/>
            <person name="Takemine S."/>
            <person name="Ishii Y."/>
            <person name="Ogata Y."/>
            <person name="Shindo C."/>
            <person name="Suda W."/>
        </authorList>
    </citation>
    <scope>NUCLEOTIDE SEQUENCE</scope>
    <source>
        <strain evidence="1">KACHI17</strain>
    </source>
</reference>
<dbReference type="AlphaFoldDB" id="A0AAT9GMC2"/>
<dbReference type="InterPro" id="IPR045944">
    <property type="entry name" value="DUF6364"/>
</dbReference>
<organism evidence="1">
    <name type="scientific">Sediminibacterium sp. KACHI17</name>
    <dbReference type="NCBI Taxonomy" id="1751071"/>
    <lineage>
        <taxon>Bacteria</taxon>
        <taxon>Pseudomonadati</taxon>
        <taxon>Bacteroidota</taxon>
        <taxon>Chitinophagia</taxon>
        <taxon>Chitinophagales</taxon>
        <taxon>Chitinophagaceae</taxon>
        <taxon>Sediminibacterium</taxon>
    </lineage>
</organism>
<gene>
    <name evidence="1" type="ORF">KACHI17_27190</name>
</gene>
<proteinExistence type="predicted"/>
<name>A0AAT9GMC2_9BACT</name>
<evidence type="ECO:0008006" key="2">
    <source>
        <dbReference type="Google" id="ProtNLM"/>
    </source>
</evidence>
<evidence type="ECO:0000313" key="1">
    <source>
        <dbReference type="EMBL" id="BFG71838.1"/>
    </source>
</evidence>
<dbReference type="Pfam" id="PF19891">
    <property type="entry name" value="DUF6364"/>
    <property type="match status" value="1"/>
</dbReference>
<protein>
    <recommendedName>
        <fullName evidence="2">Antitoxin</fullName>
    </recommendedName>
</protein>
<sequence>MSAKLTLLIDEAVVADAKAYARESGKSLSKIIEGYLRGLRKKQPKSPEEDLPPLLKRLHGCVQTDDKRDYKEIIQEEILKKHR</sequence>
<dbReference type="RefSeq" id="WP_322197143.1">
    <property type="nucleotide sequence ID" value="NZ_AP029612.1"/>
</dbReference>
<accession>A0AAT9GMC2</accession>